<evidence type="ECO:0000256" key="1">
    <source>
        <dbReference type="SAM" id="Phobius"/>
    </source>
</evidence>
<dbReference type="RefSeq" id="YP_009348154.1">
    <property type="nucleotide sequence ID" value="NC_033903.1"/>
</dbReference>
<dbReference type="GeneID" id="31078733"/>
<keyword evidence="1" id="KW-1133">Transmembrane helix</keyword>
<feature type="transmembrane region" description="Helical" evidence="1">
    <location>
        <begin position="87"/>
        <end position="105"/>
    </location>
</feature>
<reference evidence="2" key="1">
    <citation type="submission" date="2016-10" db="EMBL/GenBank/DDBJ databases">
        <authorList>
            <person name="de Groot N.N."/>
        </authorList>
    </citation>
    <scope>NUCLEOTIDE SEQUENCE</scope>
    <source>
        <strain evidence="2">Tvtc0002</strain>
    </source>
</reference>
<keyword evidence="1" id="KW-0812">Transmembrane</keyword>
<name>A0A1P8NNJ4_HERCO</name>
<keyword evidence="1" id="KW-0472">Membrane</keyword>
<dbReference type="EMBL" id="KY007042">
    <property type="protein sequence ID" value="APX41107.1"/>
    <property type="molecule type" value="Genomic_DNA"/>
</dbReference>
<protein>
    <submittedName>
        <fullName evidence="2">Uncharacterized protein</fullName>
    </submittedName>
</protein>
<organism evidence="2">
    <name type="scientific">Hericium coralloides</name>
    <name type="common">Coral tooth fungus</name>
    <name type="synonym">Hericium ramosum</name>
    <dbReference type="NCBI Taxonomy" id="100756"/>
    <lineage>
        <taxon>Eukaryota</taxon>
        <taxon>Fungi</taxon>
        <taxon>Dikarya</taxon>
        <taxon>Basidiomycota</taxon>
        <taxon>Agaricomycotina</taxon>
        <taxon>Agaricomycetes</taxon>
        <taxon>Russulales</taxon>
        <taxon>Hericiaceae</taxon>
        <taxon>Hericium</taxon>
    </lineage>
</organism>
<geneLocation type="mitochondrion" evidence="2"/>
<keyword evidence="2" id="KW-0496">Mitochondrion</keyword>
<evidence type="ECO:0000313" key="2">
    <source>
        <dbReference type="EMBL" id="APX41107.1"/>
    </source>
</evidence>
<proteinExistence type="predicted"/>
<dbReference type="AlphaFoldDB" id="A0A1P8NNJ4"/>
<sequence length="160" mass="19308">MRIYKDCNLILINNRFIWIIYLFFHFEIISKLIYHSMEKYFLKKIKLFYLHLKNKISFVDNKEKVYKSLRKDYINNVTKDEDNTNKYLIITGLIINVYLGVYLGWDYLPKPSINWILIALGLISDDSDNNNNNNNNNMIRDELEEKVLQSFKNKNKIKIK</sequence>
<feature type="transmembrane region" description="Helical" evidence="1">
    <location>
        <begin position="16"/>
        <end position="34"/>
    </location>
</feature>
<accession>A0A1P8NNJ4</accession>
<gene>
    <name evidence="2" type="primary">orf160</name>
</gene>